<dbReference type="KEGG" id="hfl:PUV54_16030"/>
<name>A0AAE9ZD98_9PROT</name>
<organism evidence="1 2">
    <name type="scientific">Hyphococcus flavus</name>
    <dbReference type="NCBI Taxonomy" id="1866326"/>
    <lineage>
        <taxon>Bacteria</taxon>
        <taxon>Pseudomonadati</taxon>
        <taxon>Pseudomonadota</taxon>
        <taxon>Alphaproteobacteria</taxon>
        <taxon>Parvularculales</taxon>
        <taxon>Parvularculaceae</taxon>
        <taxon>Hyphococcus</taxon>
    </lineage>
</organism>
<dbReference type="Proteomes" id="UP001214043">
    <property type="component" value="Chromosome"/>
</dbReference>
<dbReference type="InterPro" id="IPR006311">
    <property type="entry name" value="TAT_signal"/>
</dbReference>
<dbReference type="InterPro" id="IPR010281">
    <property type="entry name" value="DUF885"/>
</dbReference>
<dbReference type="AlphaFoldDB" id="A0AAE9ZD98"/>
<reference evidence="1" key="1">
    <citation type="submission" date="2023-02" db="EMBL/GenBank/DDBJ databases">
        <title>Genome sequence of Hyphococcus flavus.</title>
        <authorList>
            <person name="Rong J.-C."/>
            <person name="Zhao Q."/>
            <person name="Yi M."/>
            <person name="Wu J.-Y."/>
        </authorList>
    </citation>
    <scope>NUCLEOTIDE SEQUENCE</scope>
    <source>
        <strain evidence="1">MCCC 1K03223</strain>
    </source>
</reference>
<dbReference type="Pfam" id="PF05960">
    <property type="entry name" value="DUF885"/>
    <property type="match status" value="1"/>
</dbReference>
<dbReference type="RefSeq" id="WP_274493348.1">
    <property type="nucleotide sequence ID" value="NZ_CP118166.1"/>
</dbReference>
<keyword evidence="2" id="KW-1185">Reference proteome</keyword>
<dbReference type="PROSITE" id="PS51318">
    <property type="entry name" value="TAT"/>
    <property type="match status" value="1"/>
</dbReference>
<dbReference type="PANTHER" id="PTHR33361">
    <property type="entry name" value="GLR0591 PROTEIN"/>
    <property type="match status" value="1"/>
</dbReference>
<evidence type="ECO:0000313" key="1">
    <source>
        <dbReference type="EMBL" id="WDI31460.1"/>
    </source>
</evidence>
<proteinExistence type="predicted"/>
<sequence length="606" mass="66081">MNMSRRTLLQTTAATAAMSVLPACSKGGGDEETNLLDDVTDLLLNSYPETASSAGIDNGKYSALKSQLSDQSPEGQAAIESNVRDMLARLKKVDTSNMEAGEALNVDVIRTVFETAAEGFDFPNGDMALLNSNWSYRPSPYVVAQNTGAFVDIPSFLDSAHQIETSEDADAYLARMEAYAGQLDGESERITADGARGVILPDFLMAKTLGQLRTGRAAPVENWGIVTSLATRAADLGGDYSDQARAIAEDKIAPAMERQIAALEALEAQATDSAGVWAQPDGEAYYTWALKAATTTTMTPDEVHQMGLDELASLHAQMDPILKSIGYEDGPVGARMAALYDDPRYQFADGDEGRAQIMAFIDEKLEEIRGLMPQAFETLVPGFLEVTRISPDVEDGAPGAYGGAGSIDGTQPGHFWINLRTPDLHRTFTLQDLTYHEAIPGHVWQGEYTFKQPLVRSLLAFNAYSEGWALYAERIADELGVYDDFPVGRLGYLQSLAFRACRLVVDTGLHAKRWTRQQGIDFFVVNNGSNPDEVQSEVDRYCAWPGQACGYKVGHSAIVALREKAKAALGDKFDFRRFNDAVVLGGNVPMTVLERVIDDYIERERG</sequence>
<dbReference type="PANTHER" id="PTHR33361:SF2">
    <property type="entry name" value="DUF885 DOMAIN-CONTAINING PROTEIN"/>
    <property type="match status" value="1"/>
</dbReference>
<evidence type="ECO:0000313" key="2">
    <source>
        <dbReference type="Proteomes" id="UP001214043"/>
    </source>
</evidence>
<gene>
    <name evidence="1" type="ORF">PUV54_16030</name>
</gene>
<protein>
    <submittedName>
        <fullName evidence="1">DUF885 family protein</fullName>
    </submittedName>
</protein>
<dbReference type="EMBL" id="CP118166">
    <property type="protein sequence ID" value="WDI31460.1"/>
    <property type="molecule type" value="Genomic_DNA"/>
</dbReference>
<accession>A0AAE9ZD98</accession>